<organism evidence="1 2">
    <name type="scientific">Microdochium bolleyi</name>
    <dbReference type="NCBI Taxonomy" id="196109"/>
    <lineage>
        <taxon>Eukaryota</taxon>
        <taxon>Fungi</taxon>
        <taxon>Dikarya</taxon>
        <taxon>Ascomycota</taxon>
        <taxon>Pezizomycotina</taxon>
        <taxon>Sordariomycetes</taxon>
        <taxon>Xylariomycetidae</taxon>
        <taxon>Xylariales</taxon>
        <taxon>Microdochiaceae</taxon>
        <taxon>Microdochium</taxon>
    </lineage>
</organism>
<evidence type="ECO:0000313" key="2">
    <source>
        <dbReference type="Proteomes" id="UP000070501"/>
    </source>
</evidence>
<sequence length="86" mass="9734">MGRSRLALSRSIPITRSYSGRSSTRPLDTLQILKRVIKTIPKLFSFNNIRKLVEEVVGSCDLCVRSKALRYKPYGELLSVAPPERV</sequence>
<dbReference type="AlphaFoldDB" id="A0A136ITF8"/>
<dbReference type="EMBL" id="KQ964259">
    <property type="protein sequence ID" value="KXJ88138.1"/>
    <property type="molecule type" value="Genomic_DNA"/>
</dbReference>
<dbReference type="InParanoid" id="A0A136ITF8"/>
<gene>
    <name evidence="1" type="ORF">Micbo1qcDRAFT_214751</name>
</gene>
<proteinExistence type="predicted"/>
<reference evidence="2" key="1">
    <citation type="submission" date="2016-02" db="EMBL/GenBank/DDBJ databases">
        <title>Draft genome sequence of Microdochium bolleyi, a fungal endophyte of beachgrass.</title>
        <authorList>
            <consortium name="DOE Joint Genome Institute"/>
            <person name="David A.S."/>
            <person name="May G."/>
            <person name="Haridas S."/>
            <person name="Lim J."/>
            <person name="Wang M."/>
            <person name="Labutti K."/>
            <person name="Lipzen A."/>
            <person name="Barry K."/>
            <person name="Grigoriev I.V."/>
        </authorList>
    </citation>
    <scope>NUCLEOTIDE SEQUENCE [LARGE SCALE GENOMIC DNA]</scope>
    <source>
        <strain evidence="2">J235TASD1</strain>
    </source>
</reference>
<dbReference type="Proteomes" id="UP000070501">
    <property type="component" value="Unassembled WGS sequence"/>
</dbReference>
<evidence type="ECO:0000313" key="1">
    <source>
        <dbReference type="EMBL" id="KXJ88138.1"/>
    </source>
</evidence>
<accession>A0A136ITF8</accession>
<protein>
    <recommendedName>
        <fullName evidence="3">Integrase zinc-binding domain-containing protein</fullName>
    </recommendedName>
</protein>
<keyword evidence="2" id="KW-1185">Reference proteome</keyword>
<evidence type="ECO:0008006" key="3">
    <source>
        <dbReference type="Google" id="ProtNLM"/>
    </source>
</evidence>
<name>A0A136ITF8_9PEZI</name>